<comment type="subcellular location">
    <subcellularLocation>
        <location evidence="10">Mitochondrion inner membrane</location>
        <topology evidence="10">Peripheral membrane protein</topology>
        <orientation evidence="10">Intermembrane side</orientation>
    </subcellularLocation>
</comment>
<dbReference type="Gene3D" id="1.10.287.810">
    <property type="entry name" value="Mitochondrial import inner membrane translocase subunit tim13 like domains"/>
    <property type="match status" value="1"/>
</dbReference>
<dbReference type="GeneID" id="16992351"/>
<dbReference type="Gramene" id="CMB148CT">
    <property type="protein sequence ID" value="CMB148CT"/>
    <property type="gene ID" value="CMB148C"/>
</dbReference>
<keyword evidence="4" id="KW-0862">Zinc</keyword>
<dbReference type="FunFam" id="1.10.287.810:FF:000001">
    <property type="entry name" value="mitochondrial import inner membrane translocase subunit TIM13"/>
    <property type="match status" value="1"/>
</dbReference>
<feature type="domain" description="Tim10-like" evidence="11">
    <location>
        <begin position="19"/>
        <end position="78"/>
    </location>
</feature>
<keyword evidence="8 10" id="KW-1015">Disulfide bond</keyword>
<comment type="subunit">
    <text evidence="10">Heterohexamer.</text>
</comment>
<dbReference type="Pfam" id="PF02953">
    <property type="entry name" value="zf-Tim10_DDP"/>
    <property type="match status" value="1"/>
</dbReference>
<dbReference type="EMBL" id="AP006484">
    <property type="protein sequence ID" value="BAM78944.1"/>
    <property type="molecule type" value="Genomic_DNA"/>
</dbReference>
<dbReference type="InterPro" id="IPR004217">
    <property type="entry name" value="Tim10-like"/>
</dbReference>
<evidence type="ECO:0000313" key="13">
    <source>
        <dbReference type="Proteomes" id="UP000007014"/>
    </source>
</evidence>
<evidence type="ECO:0000256" key="4">
    <source>
        <dbReference type="ARBA" id="ARBA00022833"/>
    </source>
</evidence>
<dbReference type="InterPro" id="IPR035427">
    <property type="entry name" value="Tim10-like_dom_sf"/>
</dbReference>
<proteinExistence type="inferred from homology"/>
<evidence type="ECO:0000256" key="10">
    <source>
        <dbReference type="RuleBase" id="RU367043"/>
    </source>
</evidence>
<evidence type="ECO:0000259" key="11">
    <source>
        <dbReference type="Pfam" id="PF02953"/>
    </source>
</evidence>
<comment type="similarity">
    <text evidence="1 10">Belongs to the small Tim family.</text>
</comment>
<dbReference type="OrthoDB" id="7813104at2759"/>
<dbReference type="Proteomes" id="UP000007014">
    <property type="component" value="Chromosome 2"/>
</dbReference>
<dbReference type="AlphaFoldDB" id="M1V6H8"/>
<name>M1V6H8_CYAM1</name>
<dbReference type="eggNOG" id="KOG1733">
    <property type="taxonomic scope" value="Eukaryota"/>
</dbReference>
<evidence type="ECO:0000256" key="2">
    <source>
        <dbReference type="ARBA" id="ARBA00022448"/>
    </source>
</evidence>
<gene>
    <name evidence="12" type="ORF">CYME_CMB148C</name>
</gene>
<accession>M1V6H8</accession>
<dbReference type="GO" id="GO:0045039">
    <property type="term" value="P:protein insertion into mitochondrial inner membrane"/>
    <property type="evidence" value="ECO:0007669"/>
    <property type="project" value="UniProtKB-ARBA"/>
</dbReference>
<reference evidence="12 13" key="2">
    <citation type="journal article" date="2007" name="BMC Biol.">
        <title>A 100%-complete sequence reveals unusually simple genomic features in the hot-spring red alga Cyanidioschyzon merolae.</title>
        <authorList>
            <person name="Nozaki H."/>
            <person name="Takano H."/>
            <person name="Misumi O."/>
            <person name="Terasawa K."/>
            <person name="Matsuzaki M."/>
            <person name="Maruyama S."/>
            <person name="Nishida K."/>
            <person name="Yagisawa F."/>
            <person name="Yoshida Y."/>
            <person name="Fujiwara T."/>
            <person name="Takio S."/>
            <person name="Tamura K."/>
            <person name="Chung S.J."/>
            <person name="Nakamura S."/>
            <person name="Kuroiwa H."/>
            <person name="Tanaka K."/>
            <person name="Sato N."/>
            <person name="Kuroiwa T."/>
        </authorList>
    </citation>
    <scope>NUCLEOTIDE SEQUENCE [LARGE SCALE GENOMIC DNA]</scope>
    <source>
        <strain evidence="12 13">10D</strain>
    </source>
</reference>
<dbReference type="GO" id="GO:0015031">
    <property type="term" value="P:protein transport"/>
    <property type="evidence" value="ECO:0007669"/>
    <property type="project" value="UniProtKB-KW"/>
</dbReference>
<dbReference type="RefSeq" id="XP_005535230.1">
    <property type="nucleotide sequence ID" value="XM_005535173.1"/>
</dbReference>
<organism evidence="12 13">
    <name type="scientific">Cyanidioschyzon merolae (strain NIES-3377 / 10D)</name>
    <name type="common">Unicellular red alga</name>
    <dbReference type="NCBI Taxonomy" id="280699"/>
    <lineage>
        <taxon>Eukaryota</taxon>
        <taxon>Rhodophyta</taxon>
        <taxon>Bangiophyceae</taxon>
        <taxon>Cyanidiales</taxon>
        <taxon>Cyanidiaceae</taxon>
        <taxon>Cyanidioschyzon</taxon>
    </lineage>
</organism>
<keyword evidence="5 10" id="KW-0653">Protein transport</keyword>
<keyword evidence="6 10" id="KW-0811">Translocation</keyword>
<evidence type="ECO:0000256" key="9">
    <source>
        <dbReference type="ARBA" id="ARBA00023186"/>
    </source>
</evidence>
<evidence type="ECO:0000256" key="5">
    <source>
        <dbReference type="ARBA" id="ARBA00022927"/>
    </source>
</evidence>
<dbReference type="OMA" id="MAAWNQV"/>
<dbReference type="GO" id="GO:0005743">
    <property type="term" value="C:mitochondrial inner membrane"/>
    <property type="evidence" value="ECO:0007669"/>
    <property type="project" value="UniProtKB-SubCell"/>
</dbReference>
<dbReference type="SUPFAM" id="SSF144122">
    <property type="entry name" value="Tim10-like"/>
    <property type="match status" value="1"/>
</dbReference>
<evidence type="ECO:0000256" key="8">
    <source>
        <dbReference type="ARBA" id="ARBA00023157"/>
    </source>
</evidence>
<evidence type="ECO:0000256" key="6">
    <source>
        <dbReference type="ARBA" id="ARBA00023010"/>
    </source>
</evidence>
<keyword evidence="9 10" id="KW-0143">Chaperone</keyword>
<keyword evidence="2 10" id="KW-0813">Transport</keyword>
<keyword evidence="3" id="KW-0479">Metal-binding</keyword>
<dbReference type="HOGENOM" id="CLU_141397_0_2_1"/>
<keyword evidence="10" id="KW-0999">Mitochondrion inner membrane</keyword>
<evidence type="ECO:0000256" key="7">
    <source>
        <dbReference type="ARBA" id="ARBA00023128"/>
    </source>
</evidence>
<protein>
    <recommendedName>
        <fullName evidence="10">Mitochondrial import inner membrane translocase subunit</fullName>
    </recommendedName>
</protein>
<keyword evidence="13" id="KW-1185">Reference proteome</keyword>
<dbReference type="GO" id="GO:0046872">
    <property type="term" value="F:metal ion binding"/>
    <property type="evidence" value="ECO:0007669"/>
    <property type="project" value="UniProtKB-KW"/>
</dbReference>
<dbReference type="KEGG" id="cme:CYME_CMB148C"/>
<evidence type="ECO:0000256" key="1">
    <source>
        <dbReference type="ARBA" id="ARBA00006720"/>
    </source>
</evidence>
<dbReference type="STRING" id="280699.M1V6H8"/>
<evidence type="ECO:0000313" key="12">
    <source>
        <dbReference type="EMBL" id="BAM78944.1"/>
    </source>
</evidence>
<evidence type="ECO:0000256" key="3">
    <source>
        <dbReference type="ARBA" id="ARBA00022723"/>
    </source>
</evidence>
<sequence>MDKIDQLTPSQRAELEDRVRNEMLRQAFQDLVQRVTEKCFEKCVTKPSATLTSGEQTCLAKCVDRYIESMGVVSKAMIERQQRS</sequence>
<reference evidence="12 13" key="1">
    <citation type="journal article" date="2004" name="Nature">
        <title>Genome sequence of the ultrasmall unicellular red alga Cyanidioschyzon merolae 10D.</title>
        <authorList>
            <person name="Matsuzaki M."/>
            <person name="Misumi O."/>
            <person name="Shin-i T."/>
            <person name="Maruyama S."/>
            <person name="Takahara M."/>
            <person name="Miyagishima S."/>
            <person name="Mori T."/>
            <person name="Nishida K."/>
            <person name="Yagisawa F."/>
            <person name="Nishida K."/>
            <person name="Yoshida Y."/>
            <person name="Nishimura Y."/>
            <person name="Nakao S."/>
            <person name="Kobayashi T."/>
            <person name="Momoyama Y."/>
            <person name="Higashiyama T."/>
            <person name="Minoda A."/>
            <person name="Sano M."/>
            <person name="Nomoto H."/>
            <person name="Oishi K."/>
            <person name="Hayashi H."/>
            <person name="Ohta F."/>
            <person name="Nishizaka S."/>
            <person name="Haga S."/>
            <person name="Miura S."/>
            <person name="Morishita T."/>
            <person name="Kabeya Y."/>
            <person name="Terasawa K."/>
            <person name="Suzuki Y."/>
            <person name="Ishii Y."/>
            <person name="Asakawa S."/>
            <person name="Takano H."/>
            <person name="Ohta N."/>
            <person name="Kuroiwa H."/>
            <person name="Tanaka K."/>
            <person name="Shimizu N."/>
            <person name="Sugano S."/>
            <person name="Sato N."/>
            <person name="Nozaki H."/>
            <person name="Ogasawara N."/>
            <person name="Kohara Y."/>
            <person name="Kuroiwa T."/>
        </authorList>
    </citation>
    <scope>NUCLEOTIDE SEQUENCE [LARGE SCALE GENOMIC DNA]</scope>
    <source>
        <strain evidence="12 13">10D</strain>
    </source>
</reference>
<keyword evidence="10" id="KW-0472">Membrane</keyword>
<dbReference type="GO" id="GO:0042719">
    <property type="term" value="C:mitochondrial intermembrane space chaperone complex"/>
    <property type="evidence" value="ECO:0007669"/>
    <property type="project" value="UniProtKB-ARBA"/>
</dbReference>
<comment type="function">
    <text evidence="10">Mitochondrial intermembrane chaperone that participates in the import and insertion of some multi-pass transmembrane proteins into the mitochondrial inner membrane. Also required for the transfer of beta-barrel precursors from the TOM complex to the sorting and assembly machinery (SAM complex) of the outer membrane. Acts as a chaperone-like protein that protects the hydrophobic precursors from aggregation and guide them through the mitochondrial intermembrane space.</text>
</comment>
<keyword evidence="7 10" id="KW-0496">Mitochondrion</keyword>
<comment type="domain">
    <text evidence="10">The twin CX3C motif contains 4 conserved Cys residues that form 2 disulfide bonds in the mitochondrial intermembrane space.</text>
</comment>